<dbReference type="GO" id="GO:0030170">
    <property type="term" value="F:pyridoxal phosphate binding"/>
    <property type="evidence" value="ECO:0007669"/>
    <property type="project" value="UniProtKB-UniRule"/>
</dbReference>
<dbReference type="InterPro" id="IPR029066">
    <property type="entry name" value="PLP-binding_barrel"/>
</dbReference>
<evidence type="ECO:0000256" key="2">
    <source>
        <dbReference type="HAMAP-Rule" id="MF_02087"/>
    </source>
</evidence>
<organism evidence="6 7">
    <name type="scientific">candidate division KSB3 bacterium</name>
    <dbReference type="NCBI Taxonomy" id="2044937"/>
    <lineage>
        <taxon>Bacteria</taxon>
        <taxon>candidate division KSB3</taxon>
    </lineage>
</organism>
<dbReference type="PANTHER" id="PTHR10146:SF14">
    <property type="entry name" value="PYRIDOXAL PHOSPHATE HOMEOSTASIS PROTEIN"/>
    <property type="match status" value="1"/>
</dbReference>
<evidence type="ECO:0000256" key="1">
    <source>
        <dbReference type="ARBA" id="ARBA00022898"/>
    </source>
</evidence>
<feature type="domain" description="Alanine racemase N-terminal" evidence="5">
    <location>
        <begin position="3"/>
        <end position="222"/>
    </location>
</feature>
<dbReference type="AlphaFoldDB" id="A0A2G6KM46"/>
<dbReference type="SUPFAM" id="SSF51419">
    <property type="entry name" value="PLP-binding barrel"/>
    <property type="match status" value="1"/>
</dbReference>
<evidence type="ECO:0000256" key="3">
    <source>
        <dbReference type="PIRSR" id="PIRSR004848-1"/>
    </source>
</evidence>
<gene>
    <name evidence="6" type="ORF">CSA56_01180</name>
</gene>
<evidence type="ECO:0000313" key="7">
    <source>
        <dbReference type="Proteomes" id="UP000230821"/>
    </source>
</evidence>
<evidence type="ECO:0000259" key="5">
    <source>
        <dbReference type="Pfam" id="PF01168"/>
    </source>
</evidence>
<comment type="similarity">
    <text evidence="2 4">Belongs to the pyridoxal phosphate-binding protein YggS/PROSC family.</text>
</comment>
<comment type="function">
    <text evidence="2">Pyridoxal 5'-phosphate (PLP)-binding protein, which is involved in PLP homeostasis.</text>
</comment>
<evidence type="ECO:0000313" key="6">
    <source>
        <dbReference type="EMBL" id="PIE36122.1"/>
    </source>
</evidence>
<dbReference type="InterPro" id="IPR001608">
    <property type="entry name" value="Ala_racemase_N"/>
</dbReference>
<sequence length="225" mass="25223">MSITENFRKLRQEIPEHVTIVLAAKTRTPEEVEEAIAAGATDIGENYVQEAEAMFQALGEKAKQVKWHMIGTLQKNKINKALPMFDIFQTVDSLDKAVALNKRAARLNKELPVYIEVNIGGEASKSGMPPEYASIEQLVRDMAELEYIRVEGLMTMGPMSPDPEESRPYYRDTKKIFDKLTELHIPNISMNTLSMGMSGSYKVAVEEGSTMVRLGTIVFGSRQYT</sequence>
<dbReference type="InterPro" id="IPR011078">
    <property type="entry name" value="PyrdxlP_homeostasis"/>
</dbReference>
<reference evidence="6 7" key="1">
    <citation type="submission" date="2017-10" db="EMBL/GenBank/DDBJ databases">
        <title>Novel microbial diversity and functional potential in the marine mammal oral microbiome.</title>
        <authorList>
            <person name="Dudek N.K."/>
            <person name="Sun C.L."/>
            <person name="Burstein D."/>
            <person name="Kantor R.S."/>
            <person name="Aliaga Goltsman D.S."/>
            <person name="Bik E.M."/>
            <person name="Thomas B.C."/>
            <person name="Banfield J.F."/>
            <person name="Relman D.A."/>
        </authorList>
    </citation>
    <scope>NUCLEOTIDE SEQUENCE [LARGE SCALE GENOMIC DNA]</scope>
    <source>
        <strain evidence="6">DOLJORAL78_47_16</strain>
    </source>
</reference>
<comment type="cofactor">
    <cofactor evidence="3">
        <name>pyridoxal 5'-phosphate</name>
        <dbReference type="ChEBI" id="CHEBI:597326"/>
    </cofactor>
</comment>
<dbReference type="HAMAP" id="MF_02087">
    <property type="entry name" value="PLP_homeostasis"/>
    <property type="match status" value="1"/>
</dbReference>
<dbReference type="Proteomes" id="UP000230821">
    <property type="component" value="Unassembled WGS sequence"/>
</dbReference>
<proteinExistence type="inferred from homology"/>
<dbReference type="PANTHER" id="PTHR10146">
    <property type="entry name" value="PROLINE SYNTHETASE CO-TRANSCRIBED BACTERIAL HOMOLOG PROTEIN"/>
    <property type="match status" value="1"/>
</dbReference>
<dbReference type="EMBL" id="PDSK01000024">
    <property type="protein sequence ID" value="PIE36122.1"/>
    <property type="molecule type" value="Genomic_DNA"/>
</dbReference>
<accession>A0A2G6KM46</accession>
<dbReference type="Gene3D" id="3.20.20.10">
    <property type="entry name" value="Alanine racemase"/>
    <property type="match status" value="1"/>
</dbReference>
<dbReference type="CDD" id="cd00635">
    <property type="entry name" value="PLPDE_III_YBL036c_like"/>
    <property type="match status" value="1"/>
</dbReference>
<comment type="caution">
    <text evidence="6">The sequence shown here is derived from an EMBL/GenBank/DDBJ whole genome shotgun (WGS) entry which is preliminary data.</text>
</comment>
<dbReference type="Pfam" id="PF01168">
    <property type="entry name" value="Ala_racemase_N"/>
    <property type="match status" value="1"/>
</dbReference>
<dbReference type="FunFam" id="3.20.20.10:FF:000018">
    <property type="entry name" value="Pyridoxal phosphate homeostasis protein"/>
    <property type="match status" value="1"/>
</dbReference>
<protein>
    <recommendedName>
        <fullName evidence="2">Pyridoxal phosphate homeostasis protein</fullName>
        <shortName evidence="2">PLP homeostasis protein</shortName>
    </recommendedName>
</protein>
<name>A0A2G6KM46_9BACT</name>
<dbReference type="NCBIfam" id="TIGR00044">
    <property type="entry name" value="YggS family pyridoxal phosphate-dependent enzyme"/>
    <property type="match status" value="1"/>
</dbReference>
<keyword evidence="1 2" id="KW-0663">Pyridoxal phosphate</keyword>
<evidence type="ECO:0000256" key="4">
    <source>
        <dbReference type="RuleBase" id="RU004514"/>
    </source>
</evidence>
<feature type="modified residue" description="N6-(pyridoxal phosphate)lysine" evidence="2 3">
    <location>
        <position position="25"/>
    </location>
</feature>
<dbReference type="PIRSF" id="PIRSF004848">
    <property type="entry name" value="YBL036c_PLPDEIII"/>
    <property type="match status" value="1"/>
</dbReference>